<evidence type="ECO:0000256" key="12">
    <source>
        <dbReference type="PIRNR" id="PIRNR038995"/>
    </source>
</evidence>
<keyword evidence="14" id="KW-1185">Reference proteome</keyword>
<dbReference type="GO" id="GO:0005783">
    <property type="term" value="C:endoplasmic reticulum"/>
    <property type="evidence" value="ECO:0007669"/>
    <property type="project" value="UniProtKB-SubCell"/>
</dbReference>
<dbReference type="InterPro" id="IPR038253">
    <property type="entry name" value="SRP68_N_sf"/>
</dbReference>
<keyword evidence="9" id="KW-0539">Nucleus</keyword>
<evidence type="ECO:0000256" key="2">
    <source>
        <dbReference type="ARBA" id="ARBA00004496"/>
    </source>
</evidence>
<protein>
    <recommendedName>
        <fullName evidence="11 12">Signal recognition particle subunit SRP68</fullName>
        <shortName evidence="12">SRP68</shortName>
    </recommendedName>
</protein>
<dbReference type="EnsemblMetazoa" id="tetur27g02460.1">
    <property type="protein sequence ID" value="tetur27g02460.1"/>
    <property type="gene ID" value="tetur27g02460"/>
</dbReference>
<dbReference type="InterPro" id="IPR026258">
    <property type="entry name" value="SRP68"/>
</dbReference>
<dbReference type="Proteomes" id="UP000015104">
    <property type="component" value="Unassembled WGS sequence"/>
</dbReference>
<sequence>MSNVKEGEDKDENKENTVTFEVLQLIKEAQSQHGLKHGDYHRYRGYCSRRLRRLRKSLGIIQSSGTRHRSTFAMKKITNDMVVGSLKAKKDPIRYLYIPLMSAERCWSYAMALKQEANTEPRKRFHLIRKLRKAVIYGQELEKLTNQEPNFCDAKTKLETQAYSAYLSGLYYFETEQWAKASEYLKKAQAIYVKLCGVVVDDETSVWYQQKVDELKPTLRYCAFNIGEQGIKAQDFIDTLKLESNDIEDELLSSKLDQLILQTRERQSATLSEVTWLGKTFAIKQEKIRSFLITYQEYNSVDFKTMNKLEKLLFECRDCIQLLRDANQDKTPLHCYLLYLRLDLTHRRNLFLINNIDNPSDLIRPYEVLLGTLNDMKTLPLRQYFNSEDDIEELLNEINNRSIAFKALRCYSIAKVGKIDWKQAIALLNKSSQYCSEYLESDHKDEALKQQIKELQAKANSEKFNIYANSLIKDTEAVKVDKNQKVKTPVIERLDTYLPETEVTSGYIIMAHFPPQFRPIPNKPLFFDIAHNHLKFPSLETEIANQKSSGLTGLVKGWLWRK</sequence>
<comment type="subcellular location">
    <subcellularLocation>
        <location evidence="2 12">Cytoplasm</location>
    </subcellularLocation>
    <subcellularLocation>
        <location evidence="1">Endoplasmic reticulum</location>
    </subcellularLocation>
    <subcellularLocation>
        <location evidence="3">Nucleus</location>
        <location evidence="3">Nucleolus</location>
    </subcellularLocation>
</comment>
<comment type="function">
    <text evidence="12">Component of the signal recognition particle (SRP) complex, a ribonucleoprotein complex that mediates the cotranslational targeting of secretory and membrane proteins to the endoplasmic reticulum (ER). The SRP complex interacts with the signal sequence in nascent secretory and membrane proteins and directs them to the membrane of the ER.</text>
</comment>
<proteinExistence type="inferred from homology"/>
<dbReference type="Pfam" id="PF16969">
    <property type="entry name" value="SRP68"/>
    <property type="match status" value="2"/>
</dbReference>
<dbReference type="InterPro" id="IPR034652">
    <property type="entry name" value="SRP68-RBD"/>
</dbReference>
<gene>
    <name evidence="13" type="primary">107368597</name>
</gene>
<keyword evidence="7 12" id="KW-0694">RNA-binding</keyword>
<dbReference type="GO" id="GO:0008312">
    <property type="term" value="F:7S RNA binding"/>
    <property type="evidence" value="ECO:0007669"/>
    <property type="project" value="InterPro"/>
</dbReference>
<dbReference type="GO" id="GO:0030942">
    <property type="term" value="F:endoplasmic reticulum signal peptide binding"/>
    <property type="evidence" value="ECO:0007669"/>
    <property type="project" value="InterPro"/>
</dbReference>
<dbReference type="PANTHER" id="PTHR12860:SF0">
    <property type="entry name" value="SIGNAL RECOGNITION PARTICLE SUBUNIT SRP68"/>
    <property type="match status" value="1"/>
</dbReference>
<evidence type="ECO:0000256" key="7">
    <source>
        <dbReference type="ARBA" id="ARBA00022884"/>
    </source>
</evidence>
<dbReference type="GO" id="GO:0005047">
    <property type="term" value="F:signal recognition particle binding"/>
    <property type="evidence" value="ECO:0007669"/>
    <property type="project" value="InterPro"/>
</dbReference>
<keyword evidence="10 12" id="KW-0687">Ribonucleoprotein</keyword>
<reference evidence="14" key="1">
    <citation type="submission" date="2011-08" db="EMBL/GenBank/DDBJ databases">
        <authorList>
            <person name="Rombauts S."/>
        </authorList>
    </citation>
    <scope>NUCLEOTIDE SEQUENCE</scope>
    <source>
        <strain evidence="14">London</strain>
    </source>
</reference>
<dbReference type="AlphaFoldDB" id="T1KYZ1"/>
<keyword evidence="8 12" id="KW-0733">Signal recognition particle</keyword>
<dbReference type="FunFam" id="1.10.3450.40:FF:000001">
    <property type="entry name" value="Signal recognition particle subunit SRP68"/>
    <property type="match status" value="1"/>
</dbReference>
<evidence type="ECO:0000256" key="1">
    <source>
        <dbReference type="ARBA" id="ARBA00004240"/>
    </source>
</evidence>
<reference evidence="13" key="2">
    <citation type="submission" date="2015-06" db="UniProtKB">
        <authorList>
            <consortium name="EnsemblMetazoa"/>
        </authorList>
    </citation>
    <scope>IDENTIFICATION</scope>
</reference>
<evidence type="ECO:0000256" key="6">
    <source>
        <dbReference type="ARBA" id="ARBA00022824"/>
    </source>
</evidence>
<dbReference type="CDD" id="cd15481">
    <property type="entry name" value="SRP68-RBD"/>
    <property type="match status" value="1"/>
</dbReference>
<keyword evidence="6" id="KW-0256">Endoplasmic reticulum</keyword>
<name>T1KYZ1_TETUR</name>
<evidence type="ECO:0000256" key="5">
    <source>
        <dbReference type="ARBA" id="ARBA00022490"/>
    </source>
</evidence>
<evidence type="ECO:0000256" key="8">
    <source>
        <dbReference type="ARBA" id="ARBA00023135"/>
    </source>
</evidence>
<dbReference type="OrthoDB" id="10255118at2759"/>
<dbReference type="eggNOG" id="KOG2460">
    <property type="taxonomic scope" value="Eukaryota"/>
</dbReference>
<dbReference type="GO" id="GO:0006614">
    <property type="term" value="P:SRP-dependent cotranslational protein targeting to membrane"/>
    <property type="evidence" value="ECO:0007669"/>
    <property type="project" value="InterPro"/>
</dbReference>
<dbReference type="STRING" id="32264.T1KYZ1"/>
<dbReference type="GO" id="GO:0005730">
    <property type="term" value="C:nucleolus"/>
    <property type="evidence" value="ECO:0007669"/>
    <property type="project" value="UniProtKB-SubCell"/>
</dbReference>
<evidence type="ECO:0000256" key="11">
    <source>
        <dbReference type="ARBA" id="ARBA00029498"/>
    </source>
</evidence>
<dbReference type="EMBL" id="CAEY01000719">
    <property type="status" value="NOT_ANNOTATED_CDS"/>
    <property type="molecule type" value="Genomic_DNA"/>
</dbReference>
<evidence type="ECO:0000256" key="9">
    <source>
        <dbReference type="ARBA" id="ARBA00023242"/>
    </source>
</evidence>
<evidence type="ECO:0000256" key="10">
    <source>
        <dbReference type="ARBA" id="ARBA00023274"/>
    </source>
</evidence>
<comment type="similarity">
    <text evidence="4 12">Belongs to the SRP68 family.</text>
</comment>
<dbReference type="PIRSF" id="PIRSF038995">
    <property type="entry name" value="SRP68"/>
    <property type="match status" value="1"/>
</dbReference>
<dbReference type="GO" id="GO:0005786">
    <property type="term" value="C:signal recognition particle, endoplasmic reticulum targeting"/>
    <property type="evidence" value="ECO:0007669"/>
    <property type="project" value="UniProtKB-KW"/>
</dbReference>
<dbReference type="PANTHER" id="PTHR12860">
    <property type="entry name" value="SIGNAL RECOGNITION PARTICLE 68 KDA PROTEIN"/>
    <property type="match status" value="1"/>
</dbReference>
<accession>T1KYZ1</accession>
<evidence type="ECO:0000256" key="4">
    <source>
        <dbReference type="ARBA" id="ARBA00009352"/>
    </source>
</evidence>
<evidence type="ECO:0000313" key="14">
    <source>
        <dbReference type="Proteomes" id="UP000015104"/>
    </source>
</evidence>
<evidence type="ECO:0000256" key="3">
    <source>
        <dbReference type="ARBA" id="ARBA00004604"/>
    </source>
</evidence>
<evidence type="ECO:0000313" key="13">
    <source>
        <dbReference type="EnsemblMetazoa" id="tetur27g02460.1"/>
    </source>
</evidence>
<dbReference type="Gene3D" id="1.10.3450.40">
    <property type="entry name" value="Signal recognition particle, SRP68 subunit, RNA-binding domain"/>
    <property type="match status" value="1"/>
</dbReference>
<dbReference type="KEGG" id="tut:107368597"/>
<dbReference type="OMA" id="DERFIHI"/>
<keyword evidence="5 12" id="KW-0963">Cytoplasm</keyword>
<dbReference type="HOGENOM" id="CLU_018649_0_1_1"/>
<organism evidence="13 14">
    <name type="scientific">Tetranychus urticae</name>
    <name type="common">Two-spotted spider mite</name>
    <dbReference type="NCBI Taxonomy" id="32264"/>
    <lineage>
        <taxon>Eukaryota</taxon>
        <taxon>Metazoa</taxon>
        <taxon>Ecdysozoa</taxon>
        <taxon>Arthropoda</taxon>
        <taxon>Chelicerata</taxon>
        <taxon>Arachnida</taxon>
        <taxon>Acari</taxon>
        <taxon>Acariformes</taxon>
        <taxon>Trombidiformes</taxon>
        <taxon>Prostigmata</taxon>
        <taxon>Eleutherengona</taxon>
        <taxon>Raphignathae</taxon>
        <taxon>Tetranychoidea</taxon>
        <taxon>Tetranychidae</taxon>
        <taxon>Tetranychus</taxon>
    </lineage>
</organism>
<dbReference type="GO" id="GO:0005829">
    <property type="term" value="C:cytosol"/>
    <property type="evidence" value="ECO:0007669"/>
    <property type="project" value="UniProtKB-ARBA"/>
</dbReference>